<accession>A0A1J5S3A2</accession>
<sequence>MVTRTELCEMVRSGRTAIEYRLLGVLMRPRMFTEADEKELEALKELISRYDELMAVCLEPPEKSEAAGDVKGDTK</sequence>
<proteinExistence type="predicted"/>
<dbReference type="AlphaFoldDB" id="A0A1J5S3A2"/>
<organism evidence="1">
    <name type="scientific">mine drainage metagenome</name>
    <dbReference type="NCBI Taxonomy" id="410659"/>
    <lineage>
        <taxon>unclassified sequences</taxon>
        <taxon>metagenomes</taxon>
        <taxon>ecological metagenomes</taxon>
    </lineage>
</organism>
<name>A0A1J5S3A2_9ZZZZ</name>
<evidence type="ECO:0000313" key="1">
    <source>
        <dbReference type="EMBL" id="OIQ98623.1"/>
    </source>
</evidence>
<comment type="caution">
    <text evidence="1">The sequence shown here is derived from an EMBL/GenBank/DDBJ whole genome shotgun (WGS) entry which is preliminary data.</text>
</comment>
<reference evidence="1" key="1">
    <citation type="submission" date="2016-10" db="EMBL/GenBank/DDBJ databases">
        <title>Sequence of Gallionella enrichment culture.</title>
        <authorList>
            <person name="Poehlein A."/>
            <person name="Muehling M."/>
            <person name="Daniel R."/>
        </authorList>
    </citation>
    <scope>NUCLEOTIDE SEQUENCE</scope>
</reference>
<dbReference type="EMBL" id="MLJW01000116">
    <property type="protein sequence ID" value="OIQ98623.1"/>
    <property type="molecule type" value="Genomic_DNA"/>
</dbReference>
<protein>
    <submittedName>
        <fullName evidence="1">Uncharacterized protein</fullName>
    </submittedName>
</protein>
<gene>
    <name evidence="1" type="ORF">GALL_192810</name>
</gene>